<name>A0ABN9XJ03_9DINO</name>
<dbReference type="InterPro" id="IPR007201">
    <property type="entry name" value="Mei2-like_Rrm_C"/>
</dbReference>
<sequence>MAPVICSAERVGLWAAANASPTEVTLFLSNLPTECTKSAMMKWMDTQDCMEGCDYLFVPRNFQSRACLGYAFANFVHPTFAKRLMALARGTSMKVTVSTDQGLAANLAKWATGRVHHIRDPENLPFVRALEAMSVKHPVMAAFKNHGPAIEEVPASRFAEKPAAAGRPSGSHLKVDRLIETCFSLHKGSPLLHISL</sequence>
<protein>
    <recommendedName>
        <fullName evidence="1">Mei2-like C-terminal RNA recognition motif domain-containing protein</fullName>
    </recommendedName>
</protein>
<dbReference type="Pfam" id="PF04059">
    <property type="entry name" value="RRM_2"/>
    <property type="match status" value="1"/>
</dbReference>
<comment type="caution">
    <text evidence="2">The sequence shown here is derived from an EMBL/GenBank/DDBJ whole genome shotgun (WGS) entry which is preliminary data.</text>
</comment>
<accession>A0ABN9XJ03</accession>
<evidence type="ECO:0000313" key="3">
    <source>
        <dbReference type="Proteomes" id="UP001189429"/>
    </source>
</evidence>
<evidence type="ECO:0000259" key="1">
    <source>
        <dbReference type="Pfam" id="PF04059"/>
    </source>
</evidence>
<reference evidence="2" key="1">
    <citation type="submission" date="2023-10" db="EMBL/GenBank/DDBJ databases">
        <authorList>
            <person name="Chen Y."/>
            <person name="Shah S."/>
            <person name="Dougan E. K."/>
            <person name="Thang M."/>
            <person name="Chan C."/>
        </authorList>
    </citation>
    <scope>NUCLEOTIDE SEQUENCE [LARGE SCALE GENOMIC DNA]</scope>
</reference>
<organism evidence="2 3">
    <name type="scientific">Prorocentrum cordatum</name>
    <dbReference type="NCBI Taxonomy" id="2364126"/>
    <lineage>
        <taxon>Eukaryota</taxon>
        <taxon>Sar</taxon>
        <taxon>Alveolata</taxon>
        <taxon>Dinophyceae</taxon>
        <taxon>Prorocentrales</taxon>
        <taxon>Prorocentraceae</taxon>
        <taxon>Prorocentrum</taxon>
    </lineage>
</organism>
<dbReference type="SUPFAM" id="SSF54928">
    <property type="entry name" value="RNA-binding domain, RBD"/>
    <property type="match status" value="1"/>
</dbReference>
<dbReference type="Gene3D" id="3.30.70.330">
    <property type="match status" value="1"/>
</dbReference>
<dbReference type="Proteomes" id="UP001189429">
    <property type="component" value="Unassembled WGS sequence"/>
</dbReference>
<dbReference type="EMBL" id="CAUYUJ010020433">
    <property type="protein sequence ID" value="CAK0898124.1"/>
    <property type="molecule type" value="Genomic_DNA"/>
</dbReference>
<evidence type="ECO:0000313" key="2">
    <source>
        <dbReference type="EMBL" id="CAK0898124.1"/>
    </source>
</evidence>
<feature type="domain" description="Mei2-like C-terminal RNA recognition motif" evidence="1">
    <location>
        <begin position="24"/>
        <end position="93"/>
    </location>
</feature>
<proteinExistence type="predicted"/>
<gene>
    <name evidence="2" type="ORF">PCOR1329_LOCUS76093</name>
</gene>
<dbReference type="InterPro" id="IPR012677">
    <property type="entry name" value="Nucleotide-bd_a/b_plait_sf"/>
</dbReference>
<dbReference type="InterPro" id="IPR035979">
    <property type="entry name" value="RBD_domain_sf"/>
</dbReference>
<keyword evidence="3" id="KW-1185">Reference proteome</keyword>